<dbReference type="AlphaFoldDB" id="X1V4T2"/>
<name>X1V4T2_9ZZZZ</name>
<sequence length="77" mass="9174">MDIMSYLQDEIRDRYEGRVDHHANKWTAFRLLQKHLEEFEFDAEEIQLLGAIISDVINKHGGSKEEVFRALYKGYKM</sequence>
<protein>
    <submittedName>
        <fullName evidence="1">Uncharacterized protein</fullName>
    </submittedName>
</protein>
<reference evidence="1" key="1">
    <citation type="journal article" date="2014" name="Front. Microbiol.">
        <title>High frequency of phylogenetically diverse reductive dehalogenase-homologous genes in deep subseafloor sedimentary metagenomes.</title>
        <authorList>
            <person name="Kawai M."/>
            <person name="Futagami T."/>
            <person name="Toyoda A."/>
            <person name="Takaki Y."/>
            <person name="Nishi S."/>
            <person name="Hori S."/>
            <person name="Arai W."/>
            <person name="Tsubouchi T."/>
            <person name="Morono Y."/>
            <person name="Uchiyama I."/>
            <person name="Ito T."/>
            <person name="Fujiyama A."/>
            <person name="Inagaki F."/>
            <person name="Takami H."/>
        </authorList>
    </citation>
    <scope>NUCLEOTIDE SEQUENCE</scope>
    <source>
        <strain evidence="1">Expedition CK06-06</strain>
    </source>
</reference>
<dbReference type="EMBL" id="BARW01032214">
    <property type="protein sequence ID" value="GAJ10802.1"/>
    <property type="molecule type" value="Genomic_DNA"/>
</dbReference>
<accession>X1V4T2</accession>
<organism evidence="1">
    <name type="scientific">marine sediment metagenome</name>
    <dbReference type="NCBI Taxonomy" id="412755"/>
    <lineage>
        <taxon>unclassified sequences</taxon>
        <taxon>metagenomes</taxon>
        <taxon>ecological metagenomes</taxon>
    </lineage>
</organism>
<proteinExistence type="predicted"/>
<gene>
    <name evidence="1" type="ORF">S12H4_51039</name>
</gene>
<comment type="caution">
    <text evidence="1">The sequence shown here is derived from an EMBL/GenBank/DDBJ whole genome shotgun (WGS) entry which is preliminary data.</text>
</comment>
<evidence type="ECO:0000313" key="1">
    <source>
        <dbReference type="EMBL" id="GAJ10802.1"/>
    </source>
</evidence>